<keyword evidence="4" id="KW-1185">Reference proteome</keyword>
<name>A0A6A6PZJ6_9PEZI</name>
<protein>
    <recommendedName>
        <fullName evidence="5">GPI anchored protein</fullName>
    </recommendedName>
</protein>
<feature type="region of interest" description="Disordered" evidence="1">
    <location>
        <begin position="243"/>
        <end position="354"/>
    </location>
</feature>
<dbReference type="RefSeq" id="XP_033592011.1">
    <property type="nucleotide sequence ID" value="XM_033729140.1"/>
</dbReference>
<dbReference type="GeneID" id="54470142"/>
<dbReference type="Proteomes" id="UP000799767">
    <property type="component" value="Unassembled WGS sequence"/>
</dbReference>
<feature type="compositionally biased region" description="Low complexity" evidence="1">
    <location>
        <begin position="280"/>
        <end position="294"/>
    </location>
</feature>
<dbReference type="OrthoDB" id="5358959at2759"/>
<proteinExistence type="predicted"/>
<feature type="region of interest" description="Disordered" evidence="1">
    <location>
        <begin position="383"/>
        <end position="404"/>
    </location>
</feature>
<feature type="compositionally biased region" description="Low complexity" evidence="1">
    <location>
        <begin position="309"/>
        <end position="326"/>
    </location>
</feature>
<feature type="signal peptide" evidence="2">
    <location>
        <begin position="1"/>
        <end position="17"/>
    </location>
</feature>
<feature type="compositionally biased region" description="Low complexity" evidence="1">
    <location>
        <begin position="198"/>
        <end position="214"/>
    </location>
</feature>
<organism evidence="3 4">
    <name type="scientific">Neohortaea acidophila</name>
    <dbReference type="NCBI Taxonomy" id="245834"/>
    <lineage>
        <taxon>Eukaryota</taxon>
        <taxon>Fungi</taxon>
        <taxon>Dikarya</taxon>
        <taxon>Ascomycota</taxon>
        <taxon>Pezizomycotina</taxon>
        <taxon>Dothideomycetes</taxon>
        <taxon>Dothideomycetidae</taxon>
        <taxon>Mycosphaerellales</taxon>
        <taxon>Teratosphaeriaceae</taxon>
        <taxon>Neohortaea</taxon>
    </lineage>
</organism>
<feature type="compositionally biased region" description="Polar residues" evidence="1">
    <location>
        <begin position="295"/>
        <end position="308"/>
    </location>
</feature>
<sequence length="521" mass="53595">MMSVLLISLLLSTCATALLGDARLASTITHRTNHVAGNRTLQFHLGMQILARQSCPQTHNICSSGTCCPKNSTCCAAGCMDSQNICCGSGACPPGNGCCGPASCRPPGWDCCGNDGDLYPTDGSECCSDGGYCGPEEYCGPCSDASDQVCCFPKGSNLISSSTMSTSPAASISTGGLYTVPVSQNASALAWSTRSTISSLPSSSVSSTTSDSSSIRPLEDPVHYGNSSTPIASSCTGCTTPPQAPIASGHSTTHAGSLPTIHSGANLRPVISPTADEPLTSTSESRTSSPTYSTASDYTKHPQQPTLVSESSYSSWSSVSKHTTSSKQTIGDNPTYPARPTSDTTTAQAPPLASSASHGAMIVTVRPTFTQIESAAALASTSMTTPATHAPSVSHLSTSAQREDAKGVSIGREQAHYSAVTLYNPDRLHGQTAEAAHDLSGTTSVSTRATQTQLASLDYDHKLSPVTMTQYTGNAADSTASAFAFSYVGAASRAGVMERGHWNIRWWLALGGLAGVLAAGL</sequence>
<gene>
    <name evidence="3" type="ORF">BDY17DRAFT_103318</name>
</gene>
<reference evidence="3" key="1">
    <citation type="journal article" date="2020" name="Stud. Mycol.">
        <title>101 Dothideomycetes genomes: a test case for predicting lifestyles and emergence of pathogens.</title>
        <authorList>
            <person name="Haridas S."/>
            <person name="Albert R."/>
            <person name="Binder M."/>
            <person name="Bloem J."/>
            <person name="Labutti K."/>
            <person name="Salamov A."/>
            <person name="Andreopoulos B."/>
            <person name="Baker S."/>
            <person name="Barry K."/>
            <person name="Bills G."/>
            <person name="Bluhm B."/>
            <person name="Cannon C."/>
            <person name="Castanera R."/>
            <person name="Culley D."/>
            <person name="Daum C."/>
            <person name="Ezra D."/>
            <person name="Gonzalez J."/>
            <person name="Henrissat B."/>
            <person name="Kuo A."/>
            <person name="Liang C."/>
            <person name="Lipzen A."/>
            <person name="Lutzoni F."/>
            <person name="Magnuson J."/>
            <person name="Mondo S."/>
            <person name="Nolan M."/>
            <person name="Ohm R."/>
            <person name="Pangilinan J."/>
            <person name="Park H.-J."/>
            <person name="Ramirez L."/>
            <person name="Alfaro M."/>
            <person name="Sun H."/>
            <person name="Tritt A."/>
            <person name="Yoshinaga Y."/>
            <person name="Zwiers L.-H."/>
            <person name="Turgeon B."/>
            <person name="Goodwin S."/>
            <person name="Spatafora J."/>
            <person name="Crous P."/>
            <person name="Grigoriev I."/>
        </authorList>
    </citation>
    <scope>NUCLEOTIDE SEQUENCE</scope>
    <source>
        <strain evidence="3">CBS 113389</strain>
    </source>
</reference>
<accession>A0A6A6PZJ6</accession>
<evidence type="ECO:0000313" key="4">
    <source>
        <dbReference type="Proteomes" id="UP000799767"/>
    </source>
</evidence>
<evidence type="ECO:0000313" key="3">
    <source>
        <dbReference type="EMBL" id="KAF2485442.1"/>
    </source>
</evidence>
<evidence type="ECO:0008006" key="5">
    <source>
        <dbReference type="Google" id="ProtNLM"/>
    </source>
</evidence>
<evidence type="ECO:0000256" key="2">
    <source>
        <dbReference type="SAM" id="SignalP"/>
    </source>
</evidence>
<feature type="chain" id="PRO_5025515758" description="GPI anchored protein" evidence="2">
    <location>
        <begin position="18"/>
        <end position="521"/>
    </location>
</feature>
<evidence type="ECO:0000256" key="1">
    <source>
        <dbReference type="SAM" id="MobiDB-lite"/>
    </source>
</evidence>
<keyword evidence="2" id="KW-0732">Signal</keyword>
<dbReference type="EMBL" id="MU001633">
    <property type="protein sequence ID" value="KAF2485442.1"/>
    <property type="molecule type" value="Genomic_DNA"/>
</dbReference>
<dbReference type="AlphaFoldDB" id="A0A6A6PZJ6"/>
<feature type="region of interest" description="Disordered" evidence="1">
    <location>
        <begin position="198"/>
        <end position="226"/>
    </location>
</feature>